<evidence type="ECO:0000313" key="2">
    <source>
        <dbReference type="Proteomes" id="UP001386955"/>
    </source>
</evidence>
<gene>
    <name evidence="1" type="ORF">VNO78_23604</name>
</gene>
<dbReference type="AlphaFoldDB" id="A0AAN9S4F3"/>
<organism evidence="1 2">
    <name type="scientific">Psophocarpus tetragonolobus</name>
    <name type="common">Winged bean</name>
    <name type="synonym">Dolichos tetragonolobus</name>
    <dbReference type="NCBI Taxonomy" id="3891"/>
    <lineage>
        <taxon>Eukaryota</taxon>
        <taxon>Viridiplantae</taxon>
        <taxon>Streptophyta</taxon>
        <taxon>Embryophyta</taxon>
        <taxon>Tracheophyta</taxon>
        <taxon>Spermatophyta</taxon>
        <taxon>Magnoliopsida</taxon>
        <taxon>eudicotyledons</taxon>
        <taxon>Gunneridae</taxon>
        <taxon>Pentapetalae</taxon>
        <taxon>rosids</taxon>
        <taxon>fabids</taxon>
        <taxon>Fabales</taxon>
        <taxon>Fabaceae</taxon>
        <taxon>Papilionoideae</taxon>
        <taxon>50 kb inversion clade</taxon>
        <taxon>NPAAA clade</taxon>
        <taxon>indigoferoid/millettioid clade</taxon>
        <taxon>Phaseoleae</taxon>
        <taxon>Psophocarpus</taxon>
    </lineage>
</organism>
<dbReference type="Proteomes" id="UP001386955">
    <property type="component" value="Unassembled WGS sequence"/>
</dbReference>
<dbReference type="EMBL" id="JAYMYS010000006">
    <property type="protein sequence ID" value="KAK7388777.1"/>
    <property type="molecule type" value="Genomic_DNA"/>
</dbReference>
<sequence>MGDSEVEAIAAGILATIVVPERVVVSHPTVRQGHIVYHYNKERVAHLDHCTLTPKMTSLWSANLALL</sequence>
<proteinExistence type="predicted"/>
<protein>
    <submittedName>
        <fullName evidence="1">Uncharacterized protein</fullName>
    </submittedName>
</protein>
<reference evidence="1 2" key="1">
    <citation type="submission" date="2024-01" db="EMBL/GenBank/DDBJ databases">
        <title>The genomes of 5 underutilized Papilionoideae crops provide insights into root nodulation and disease resistanc.</title>
        <authorList>
            <person name="Jiang F."/>
        </authorList>
    </citation>
    <scope>NUCLEOTIDE SEQUENCE [LARGE SCALE GENOMIC DNA]</scope>
    <source>
        <strain evidence="1">DUOXIRENSHENG_FW03</strain>
        <tissue evidence="1">Leaves</tissue>
    </source>
</reference>
<evidence type="ECO:0000313" key="1">
    <source>
        <dbReference type="EMBL" id="KAK7388777.1"/>
    </source>
</evidence>
<name>A0AAN9S4F3_PSOTE</name>
<keyword evidence="2" id="KW-1185">Reference proteome</keyword>
<accession>A0AAN9S4F3</accession>
<comment type="caution">
    <text evidence="1">The sequence shown here is derived from an EMBL/GenBank/DDBJ whole genome shotgun (WGS) entry which is preliminary data.</text>
</comment>